<dbReference type="InterPro" id="IPR011051">
    <property type="entry name" value="RmlC_Cupin_sf"/>
</dbReference>
<dbReference type="Gene3D" id="2.60.120.10">
    <property type="entry name" value="Jelly Rolls"/>
    <property type="match status" value="1"/>
</dbReference>
<evidence type="ECO:0000256" key="2">
    <source>
        <dbReference type="ARBA" id="ARBA00001997"/>
    </source>
</evidence>
<keyword evidence="7" id="KW-0413">Isomerase</keyword>
<dbReference type="PANTHER" id="PTHR21047:SF2">
    <property type="entry name" value="THYMIDINE DIPHOSPHO-4-KETO-RHAMNOSE 3,5-EPIMERASE"/>
    <property type="match status" value="1"/>
</dbReference>
<dbReference type="EC" id="5.1.3.13" evidence="3 7"/>
<dbReference type="AlphaFoldDB" id="A0A4R6WZU2"/>
<dbReference type="GO" id="GO:0000271">
    <property type="term" value="P:polysaccharide biosynthetic process"/>
    <property type="evidence" value="ECO:0007669"/>
    <property type="project" value="TreeGrafter"/>
</dbReference>
<dbReference type="SUPFAM" id="SSF51182">
    <property type="entry name" value="RmlC-like cupins"/>
    <property type="match status" value="1"/>
</dbReference>
<evidence type="ECO:0000256" key="5">
    <source>
        <dbReference type="PIRSR" id="PIRSR600888-1"/>
    </source>
</evidence>
<dbReference type="UniPathway" id="UPA00124"/>
<comment type="pathway">
    <text evidence="7">Carbohydrate biosynthesis; dTDP-L-rhamnose biosynthesis.</text>
</comment>
<comment type="catalytic activity">
    <reaction evidence="1 7">
        <text>dTDP-4-dehydro-6-deoxy-alpha-D-glucose = dTDP-4-dehydro-beta-L-rhamnose</text>
        <dbReference type="Rhea" id="RHEA:16969"/>
        <dbReference type="ChEBI" id="CHEBI:57649"/>
        <dbReference type="ChEBI" id="CHEBI:62830"/>
        <dbReference type="EC" id="5.1.3.13"/>
    </reaction>
</comment>
<dbReference type="GO" id="GO:0008830">
    <property type="term" value="F:dTDP-4-dehydrorhamnose 3,5-epimerase activity"/>
    <property type="evidence" value="ECO:0007669"/>
    <property type="project" value="UniProtKB-UniRule"/>
</dbReference>
<dbReference type="Proteomes" id="UP000295783">
    <property type="component" value="Unassembled WGS sequence"/>
</dbReference>
<keyword evidence="9" id="KW-1185">Reference proteome</keyword>
<evidence type="ECO:0000313" key="9">
    <source>
        <dbReference type="Proteomes" id="UP000295783"/>
    </source>
</evidence>
<dbReference type="NCBIfam" id="TIGR01221">
    <property type="entry name" value="rmlC"/>
    <property type="match status" value="1"/>
</dbReference>
<dbReference type="InterPro" id="IPR014710">
    <property type="entry name" value="RmlC-like_jellyroll"/>
</dbReference>
<comment type="subunit">
    <text evidence="7">Homodimer.</text>
</comment>
<comment type="function">
    <text evidence="2 7">Catalyzes the epimerization of the C3' and C5'positions of dTDP-6-deoxy-D-xylo-4-hexulose, forming dTDP-6-deoxy-L-lyxo-4-hexulose.</text>
</comment>
<dbReference type="InterPro" id="IPR000888">
    <property type="entry name" value="RmlC-like"/>
</dbReference>
<comment type="caution">
    <text evidence="8">The sequence shown here is derived from an EMBL/GenBank/DDBJ whole genome shotgun (WGS) entry which is preliminary data.</text>
</comment>
<reference evidence="8 9" key="1">
    <citation type="submission" date="2019-03" db="EMBL/GenBank/DDBJ databases">
        <title>Genomic Encyclopedia of Type Strains, Phase III (KMG-III): the genomes of soil and plant-associated and newly described type strains.</title>
        <authorList>
            <person name="Whitman W."/>
        </authorList>
    </citation>
    <scope>NUCLEOTIDE SEQUENCE [LARGE SCALE GENOMIC DNA]</scope>
    <source>
        <strain evidence="8 9">CGMCC 1.7660</strain>
    </source>
</reference>
<evidence type="ECO:0000256" key="7">
    <source>
        <dbReference type="RuleBase" id="RU364069"/>
    </source>
</evidence>
<dbReference type="GO" id="GO:0005829">
    <property type="term" value="C:cytosol"/>
    <property type="evidence" value="ECO:0007669"/>
    <property type="project" value="TreeGrafter"/>
</dbReference>
<dbReference type="EMBL" id="SNYW01000007">
    <property type="protein sequence ID" value="TDQ83367.1"/>
    <property type="molecule type" value="Genomic_DNA"/>
</dbReference>
<evidence type="ECO:0000256" key="4">
    <source>
        <dbReference type="ARBA" id="ARBA00019595"/>
    </source>
</evidence>
<feature type="active site" description="Proton donor" evidence="5">
    <location>
        <position position="144"/>
    </location>
</feature>
<dbReference type="PANTHER" id="PTHR21047">
    <property type="entry name" value="DTDP-6-DEOXY-D-GLUCOSE-3,5 EPIMERASE"/>
    <property type="match status" value="1"/>
</dbReference>
<evidence type="ECO:0000313" key="8">
    <source>
        <dbReference type="EMBL" id="TDQ83367.1"/>
    </source>
</evidence>
<comment type="similarity">
    <text evidence="7">Belongs to the dTDP-4-dehydrorhamnose 3,5-epimerase family.</text>
</comment>
<evidence type="ECO:0000256" key="6">
    <source>
        <dbReference type="PIRSR" id="PIRSR600888-3"/>
    </source>
</evidence>
<evidence type="ECO:0000256" key="3">
    <source>
        <dbReference type="ARBA" id="ARBA00012098"/>
    </source>
</evidence>
<dbReference type="Pfam" id="PF00908">
    <property type="entry name" value="dTDP_sugar_isom"/>
    <property type="match status" value="1"/>
</dbReference>
<evidence type="ECO:0000256" key="1">
    <source>
        <dbReference type="ARBA" id="ARBA00001298"/>
    </source>
</evidence>
<gene>
    <name evidence="8" type="ORF">A8950_1653</name>
</gene>
<dbReference type="GO" id="GO:0019305">
    <property type="term" value="P:dTDP-rhamnose biosynthetic process"/>
    <property type="evidence" value="ECO:0007669"/>
    <property type="project" value="UniProtKB-UniRule"/>
</dbReference>
<feature type="active site" description="Proton acceptor" evidence="5">
    <location>
        <position position="74"/>
    </location>
</feature>
<proteinExistence type="inferred from homology"/>
<accession>A0A4R6WZU2</accession>
<protein>
    <recommendedName>
        <fullName evidence="4 7">dTDP-4-dehydrorhamnose 3,5-epimerase</fullName>
        <ecNumber evidence="3 7">5.1.3.13</ecNumber>
    </recommendedName>
    <alternativeName>
        <fullName evidence="7">Thymidine diphospho-4-keto-rhamnose 3,5-epimerase</fullName>
    </alternativeName>
</protein>
<feature type="site" description="Participates in a stacking interaction with the thymidine ring of dTDP-4-oxo-6-deoxyglucose" evidence="6">
    <location>
        <position position="150"/>
    </location>
</feature>
<name>A0A4R6WZU2_9PROT</name>
<dbReference type="RefSeq" id="WP_243735565.1">
    <property type="nucleotide sequence ID" value="NZ_SNYW01000007.1"/>
</dbReference>
<organism evidence="8 9">
    <name type="scientific">Dongia mobilis</name>
    <dbReference type="NCBI Taxonomy" id="578943"/>
    <lineage>
        <taxon>Bacteria</taxon>
        <taxon>Pseudomonadati</taxon>
        <taxon>Pseudomonadota</taxon>
        <taxon>Alphaproteobacteria</taxon>
        <taxon>Rhodospirillales</taxon>
        <taxon>Dongiaceae</taxon>
        <taxon>Dongia</taxon>
    </lineage>
</organism>
<sequence>MPFDPVAAGRLPAGVRLVEARRHADKRGWFMELHRGSLVAGGGAAGDAANDALPFFCQDNVSLTAAPAAVRGLHFQRPPFAQAKLVTVLAGAIQDVIVDLRPGSREFGRVTSFHLSASADQQLFVPVGFAHGFCSLQPETIVHYKVSAPYAPAAEGGILWNDPDLGIDWPFTAAEVLVSEKDAAWPRLRDLAPIEWAA</sequence>
<dbReference type="CDD" id="cd00438">
    <property type="entry name" value="cupin_RmlC"/>
    <property type="match status" value="1"/>
</dbReference>